<dbReference type="PANTHER" id="PTHR33048">
    <property type="entry name" value="PTH11-LIKE INTEGRAL MEMBRANE PROTEIN (AFU_ORTHOLOGUE AFUA_5G11245)"/>
    <property type="match status" value="1"/>
</dbReference>
<evidence type="ECO:0000256" key="5">
    <source>
        <dbReference type="ARBA" id="ARBA00038359"/>
    </source>
</evidence>
<feature type="transmembrane region" description="Helical" evidence="7">
    <location>
        <begin position="148"/>
        <end position="169"/>
    </location>
</feature>
<feature type="transmembrane region" description="Helical" evidence="7">
    <location>
        <begin position="37"/>
        <end position="58"/>
    </location>
</feature>
<evidence type="ECO:0000256" key="4">
    <source>
        <dbReference type="ARBA" id="ARBA00023136"/>
    </source>
</evidence>
<feature type="transmembrane region" description="Helical" evidence="7">
    <location>
        <begin position="271"/>
        <end position="297"/>
    </location>
</feature>
<feature type="compositionally biased region" description="Basic and acidic residues" evidence="6">
    <location>
        <begin position="352"/>
        <end position="363"/>
    </location>
</feature>
<keyword evidence="2 7" id="KW-0812">Transmembrane</keyword>
<dbReference type="OrthoDB" id="5429740at2759"/>
<evidence type="ECO:0000313" key="9">
    <source>
        <dbReference type="EMBL" id="KEY72269.1"/>
    </source>
</evidence>
<keyword evidence="4 7" id="KW-0472">Membrane</keyword>
<evidence type="ECO:0000256" key="2">
    <source>
        <dbReference type="ARBA" id="ARBA00022692"/>
    </source>
</evidence>
<evidence type="ECO:0000256" key="7">
    <source>
        <dbReference type="SAM" id="Phobius"/>
    </source>
</evidence>
<comment type="similarity">
    <text evidence="5">Belongs to the SAT4 family.</text>
</comment>
<dbReference type="Pfam" id="PF20684">
    <property type="entry name" value="Fung_rhodopsin"/>
    <property type="match status" value="1"/>
</dbReference>
<accession>A0A084B3Z0</accession>
<feature type="compositionally biased region" description="Polar residues" evidence="6">
    <location>
        <begin position="322"/>
        <end position="332"/>
    </location>
</feature>
<organism evidence="9 10">
    <name type="scientific">Stachybotrys chartarum (strain CBS 109288 / IBT 7711)</name>
    <name type="common">Toxic black mold</name>
    <name type="synonym">Stilbospora chartarum</name>
    <dbReference type="NCBI Taxonomy" id="1280523"/>
    <lineage>
        <taxon>Eukaryota</taxon>
        <taxon>Fungi</taxon>
        <taxon>Dikarya</taxon>
        <taxon>Ascomycota</taxon>
        <taxon>Pezizomycotina</taxon>
        <taxon>Sordariomycetes</taxon>
        <taxon>Hypocreomycetidae</taxon>
        <taxon>Hypocreales</taxon>
        <taxon>Stachybotryaceae</taxon>
        <taxon>Stachybotrys</taxon>
    </lineage>
</organism>
<feature type="transmembrane region" description="Helical" evidence="7">
    <location>
        <begin position="70"/>
        <end position="91"/>
    </location>
</feature>
<dbReference type="InterPro" id="IPR049326">
    <property type="entry name" value="Rhodopsin_dom_fungi"/>
</dbReference>
<dbReference type="InterPro" id="IPR052337">
    <property type="entry name" value="SAT4-like"/>
</dbReference>
<feature type="domain" description="Rhodopsin" evidence="8">
    <location>
        <begin position="54"/>
        <end position="294"/>
    </location>
</feature>
<evidence type="ECO:0000259" key="8">
    <source>
        <dbReference type="Pfam" id="PF20684"/>
    </source>
</evidence>
<keyword evidence="3 7" id="KW-1133">Transmembrane helix</keyword>
<evidence type="ECO:0000256" key="6">
    <source>
        <dbReference type="SAM" id="MobiDB-lite"/>
    </source>
</evidence>
<dbReference type="EMBL" id="KL648097">
    <property type="protein sequence ID" value="KEY72269.1"/>
    <property type="molecule type" value="Genomic_DNA"/>
</dbReference>
<feature type="transmembrane region" description="Helical" evidence="7">
    <location>
        <begin position="232"/>
        <end position="251"/>
    </location>
</feature>
<reference evidence="9 10" key="1">
    <citation type="journal article" date="2014" name="BMC Genomics">
        <title>Comparative genome sequencing reveals chemotype-specific gene clusters in the toxigenic black mold Stachybotrys.</title>
        <authorList>
            <person name="Semeiks J."/>
            <person name="Borek D."/>
            <person name="Otwinowski Z."/>
            <person name="Grishin N.V."/>
        </authorList>
    </citation>
    <scope>NUCLEOTIDE SEQUENCE [LARGE SCALE GENOMIC DNA]</scope>
    <source>
        <strain evidence="10">CBS 109288 / IBT 7711</strain>
    </source>
</reference>
<evidence type="ECO:0000256" key="1">
    <source>
        <dbReference type="ARBA" id="ARBA00004141"/>
    </source>
</evidence>
<feature type="transmembrane region" description="Helical" evidence="7">
    <location>
        <begin position="196"/>
        <end position="220"/>
    </location>
</feature>
<protein>
    <recommendedName>
        <fullName evidence="8">Rhodopsin domain-containing protein</fullName>
    </recommendedName>
</protein>
<gene>
    <name evidence="9" type="ORF">S7711_00268</name>
</gene>
<proteinExistence type="inferred from homology"/>
<feature type="transmembrane region" description="Helical" evidence="7">
    <location>
        <begin position="111"/>
        <end position="136"/>
    </location>
</feature>
<sequence length="408" mass="45165">MSNMSSDELQLLQQMGAPTPGTEQYEDWLDQSLQTEILVVAWIFLVLCIVFVGLRFYVRLRVYRQLLHDDYWLTAALAFGILSAILATLAVVHGNGRHMPALSEDDQSAVIMWTTAAFCPGILFLGLPKIAIVLLLDRLLDPTKFVRIFLWGIVGISQASFICLIGLLLGRCNPPMRLWDQNVEGECMDIQVVTNFAVFAGAFSAFVDVVLAVYPTMALFRTPMTLKRRLSLSVVLGIGLVGGAIAIYKTVLIPDGFGNPDFSYHSAPIMIWTAVEGSTHVIAGSMPVLAPLLDALIRGNNPFRRSQIPDRAYDQFQKDSPDLSSGAYSQGGTAERGGSYGDSQVDILQTNEDGKEILDRNDIRSPTPGPGEILCTNEINITYERRAPPMEPLEAMVRGYDYHTWENW</sequence>
<feature type="region of interest" description="Disordered" evidence="6">
    <location>
        <begin position="308"/>
        <end position="374"/>
    </location>
</feature>
<feature type="compositionally biased region" description="Basic and acidic residues" evidence="6">
    <location>
        <begin position="308"/>
        <end position="321"/>
    </location>
</feature>
<dbReference type="GO" id="GO:0016020">
    <property type="term" value="C:membrane"/>
    <property type="evidence" value="ECO:0007669"/>
    <property type="project" value="UniProtKB-SubCell"/>
</dbReference>
<keyword evidence="10" id="KW-1185">Reference proteome</keyword>
<evidence type="ECO:0000313" key="10">
    <source>
        <dbReference type="Proteomes" id="UP000028045"/>
    </source>
</evidence>
<comment type="subcellular location">
    <subcellularLocation>
        <location evidence="1">Membrane</location>
        <topology evidence="1">Multi-pass membrane protein</topology>
    </subcellularLocation>
</comment>
<dbReference type="PANTHER" id="PTHR33048:SF155">
    <property type="entry name" value="INTEGRAL MEMBRANE PROTEIN"/>
    <property type="match status" value="1"/>
</dbReference>
<dbReference type="AlphaFoldDB" id="A0A084B3Z0"/>
<name>A0A084B3Z0_STACB</name>
<dbReference type="Proteomes" id="UP000028045">
    <property type="component" value="Unassembled WGS sequence"/>
</dbReference>
<dbReference type="HOGENOM" id="CLU_028200_3_7_1"/>
<evidence type="ECO:0000256" key="3">
    <source>
        <dbReference type="ARBA" id="ARBA00022989"/>
    </source>
</evidence>